<keyword evidence="1" id="KW-0472">Membrane</keyword>
<protein>
    <submittedName>
        <fullName evidence="2">Membrane protein</fullName>
    </submittedName>
</protein>
<feature type="transmembrane region" description="Helical" evidence="1">
    <location>
        <begin position="44"/>
        <end position="65"/>
    </location>
</feature>
<dbReference type="EMBL" id="AUZZ01010151">
    <property type="protein sequence ID" value="EQD30773.1"/>
    <property type="molecule type" value="Genomic_DNA"/>
</dbReference>
<keyword evidence="1" id="KW-0812">Transmembrane</keyword>
<feature type="non-terminal residue" evidence="2">
    <location>
        <position position="159"/>
    </location>
</feature>
<evidence type="ECO:0000313" key="2">
    <source>
        <dbReference type="EMBL" id="EQD30773.1"/>
    </source>
</evidence>
<comment type="caution">
    <text evidence="2">The sequence shown here is derived from an EMBL/GenBank/DDBJ whole genome shotgun (WGS) entry which is preliminary data.</text>
</comment>
<name>T0YCC4_9ZZZZ</name>
<feature type="transmembrane region" description="Helical" evidence="1">
    <location>
        <begin position="15"/>
        <end position="38"/>
    </location>
</feature>
<dbReference type="AlphaFoldDB" id="T0YCC4"/>
<sequence length="159" mass="17775">MDTPTLIKIEAKKNAFLAVLVCFIIALMIIGYLVFVGAFKLNDVIIEITALGILCVVAVIPTAYFNTIVNGYNYLYSAESYPNPNYKGTLNAITKDKAIIPYSFFSRNNNFRIIYNDGLYSYLYGFPNAALPTVVRCLEVGIKEKYKLLKEQINSASLS</sequence>
<gene>
    <name evidence="2" type="ORF">B2A_14001</name>
</gene>
<reference evidence="2" key="2">
    <citation type="journal article" date="2014" name="ISME J.">
        <title>Microbial stratification in low pH oxic and suboxic macroscopic growths along an acid mine drainage.</title>
        <authorList>
            <person name="Mendez-Garcia C."/>
            <person name="Mesa V."/>
            <person name="Sprenger R.R."/>
            <person name="Richter M."/>
            <person name="Diez M.S."/>
            <person name="Solano J."/>
            <person name="Bargiela R."/>
            <person name="Golyshina O.V."/>
            <person name="Manteca A."/>
            <person name="Ramos J.L."/>
            <person name="Gallego J.R."/>
            <person name="Llorente I."/>
            <person name="Martins Dos Santos V.A."/>
            <person name="Jensen O.N."/>
            <person name="Pelaez A.I."/>
            <person name="Sanchez J."/>
            <person name="Ferrer M."/>
        </authorList>
    </citation>
    <scope>NUCLEOTIDE SEQUENCE</scope>
</reference>
<reference evidence="2" key="1">
    <citation type="submission" date="2013-08" db="EMBL/GenBank/DDBJ databases">
        <authorList>
            <person name="Mendez C."/>
            <person name="Richter M."/>
            <person name="Ferrer M."/>
            <person name="Sanchez J."/>
        </authorList>
    </citation>
    <scope>NUCLEOTIDE SEQUENCE</scope>
</reference>
<evidence type="ECO:0000256" key="1">
    <source>
        <dbReference type="SAM" id="Phobius"/>
    </source>
</evidence>
<accession>T0YCC4</accession>
<proteinExistence type="predicted"/>
<keyword evidence="1" id="KW-1133">Transmembrane helix</keyword>
<organism evidence="2">
    <name type="scientific">mine drainage metagenome</name>
    <dbReference type="NCBI Taxonomy" id="410659"/>
    <lineage>
        <taxon>unclassified sequences</taxon>
        <taxon>metagenomes</taxon>
        <taxon>ecological metagenomes</taxon>
    </lineage>
</organism>